<feature type="region of interest" description="Disordered" evidence="1">
    <location>
        <begin position="681"/>
        <end position="734"/>
    </location>
</feature>
<dbReference type="PANTHER" id="PTHR34871:SF1">
    <property type="entry name" value="DUF5898 DOMAIN-CONTAINING PROTEIN"/>
    <property type="match status" value="1"/>
</dbReference>
<sequence>MDTKQELDELIAKAKKDGILMDERIIELCKSMSDAAAAKATFNQYKETCSAAQEGKAAVKEAKVAQEHSVEATYGSTSGYFKQPPLCINTAAQPSNANNGGKDPEEKNKPMAEIIPSNKKNHVPIGEVSIPTTDANDDLIISSLAAKRGRSARRELIYANEAEVQGICLLMIEDALKCLGLSTEEVMPHLEISIYTMRPDILLVLRREGRIIFVIEVKNPEINQGDVFQNQNVAGQIASYLVAMKALGDETPMGAIMTYDKIALVTLADYSGDKSFQKAVEMAERSLTTGRSPTQDHSEKETNCQSRKSTPVKTVVVYSNITKPKDEVVTHVFEEGEDGDGDKKLKLQAHISDVHQGGAVFPFLLQALQIAYLKGNGVKDIVPAVKNGDSIGERLAFKVSKDSFAWCQVRKGVEAKRDVKAFPRSNCGNFYILGKLGQGRSGAVYLVTTTSGIACAMKSYYLKPSNGKAEEDKKRLQEVEEVSKEEADHWQKLYDCRKFSARSLWLGGSPCLLMPYGREVGLDDQSEIDGTRWGVIPAIKAELIRFAKEGFKYHESDLRWGHVLLDQDDKVFFCDLGSLEDSQCAKENPEHVAWEQLKVLIKPMVKNFPLQECLKWVRTSTDKANSIISGEEVLQDLIGTEDGNWAQRWDALFPPDVAADDLSAEATVCLSALWFYKGESETTSATGSPSSEPSRNSGTGASSSSPSLQTESSEYKEDDTDVTEREPKRAKRTP</sequence>
<evidence type="ECO:0000256" key="1">
    <source>
        <dbReference type="SAM" id="MobiDB-lite"/>
    </source>
</evidence>
<keyword evidence="4" id="KW-1185">Reference proteome</keyword>
<dbReference type="SUPFAM" id="SSF56112">
    <property type="entry name" value="Protein kinase-like (PK-like)"/>
    <property type="match status" value="1"/>
</dbReference>
<comment type="caution">
    <text evidence="3">The sequence shown here is derived from an EMBL/GenBank/DDBJ whole genome shotgun (WGS) entry which is preliminary data.</text>
</comment>
<evidence type="ECO:0000259" key="2">
    <source>
        <dbReference type="Pfam" id="PF19250"/>
    </source>
</evidence>
<accession>A0A9N8E8R0</accession>
<dbReference type="EMBL" id="CAICTM010000618">
    <property type="protein sequence ID" value="CAB9513874.1"/>
    <property type="molecule type" value="Genomic_DNA"/>
</dbReference>
<gene>
    <name evidence="3" type="ORF">SEMRO_619_G176400.1</name>
</gene>
<dbReference type="Proteomes" id="UP001153069">
    <property type="component" value="Unassembled WGS sequence"/>
</dbReference>
<feature type="compositionally biased region" description="Polar residues" evidence="1">
    <location>
        <begin position="681"/>
        <end position="692"/>
    </location>
</feature>
<evidence type="ECO:0000313" key="3">
    <source>
        <dbReference type="EMBL" id="CAB9513874.1"/>
    </source>
</evidence>
<dbReference type="OrthoDB" id="53404at2759"/>
<dbReference type="Pfam" id="PF19250">
    <property type="entry name" value="DUF5898"/>
    <property type="match status" value="1"/>
</dbReference>
<reference evidence="3" key="1">
    <citation type="submission" date="2020-06" db="EMBL/GenBank/DDBJ databases">
        <authorList>
            <consortium name="Plant Systems Biology data submission"/>
        </authorList>
    </citation>
    <scope>NUCLEOTIDE SEQUENCE</scope>
    <source>
        <strain evidence="3">D6</strain>
    </source>
</reference>
<dbReference type="InterPro" id="IPR011009">
    <property type="entry name" value="Kinase-like_dom_sf"/>
</dbReference>
<dbReference type="PANTHER" id="PTHR34871">
    <property type="entry name" value="DUF5898 DOMAIN-CONTAINING PROTEIN"/>
    <property type="match status" value="1"/>
</dbReference>
<evidence type="ECO:0000313" key="4">
    <source>
        <dbReference type="Proteomes" id="UP001153069"/>
    </source>
</evidence>
<organism evidence="3 4">
    <name type="scientific">Seminavis robusta</name>
    <dbReference type="NCBI Taxonomy" id="568900"/>
    <lineage>
        <taxon>Eukaryota</taxon>
        <taxon>Sar</taxon>
        <taxon>Stramenopiles</taxon>
        <taxon>Ochrophyta</taxon>
        <taxon>Bacillariophyta</taxon>
        <taxon>Bacillariophyceae</taxon>
        <taxon>Bacillariophycidae</taxon>
        <taxon>Naviculales</taxon>
        <taxon>Naviculaceae</taxon>
        <taxon>Seminavis</taxon>
    </lineage>
</organism>
<dbReference type="InterPro" id="IPR045417">
    <property type="entry name" value="DUF5898"/>
</dbReference>
<feature type="region of interest" description="Disordered" evidence="1">
    <location>
        <begin position="286"/>
        <end position="306"/>
    </location>
</feature>
<dbReference type="Gene3D" id="1.10.510.10">
    <property type="entry name" value="Transferase(Phosphotransferase) domain 1"/>
    <property type="match status" value="1"/>
</dbReference>
<proteinExistence type="predicted"/>
<feature type="compositionally biased region" description="Low complexity" evidence="1">
    <location>
        <begin position="693"/>
        <end position="712"/>
    </location>
</feature>
<name>A0A9N8E8R0_9STRA</name>
<protein>
    <recommendedName>
        <fullName evidence="2">DUF5898 domain-containing protein</fullName>
    </recommendedName>
</protein>
<feature type="domain" description="DUF5898" evidence="2">
    <location>
        <begin position="436"/>
        <end position="563"/>
    </location>
</feature>
<dbReference type="AlphaFoldDB" id="A0A9N8E8R0"/>